<dbReference type="SUPFAM" id="SSF88723">
    <property type="entry name" value="PIN domain-like"/>
    <property type="match status" value="1"/>
</dbReference>
<dbReference type="STRING" id="1797729.A3A60_01920"/>
<evidence type="ECO:0000259" key="1">
    <source>
        <dbReference type="Pfam" id="PF01850"/>
    </source>
</evidence>
<protein>
    <recommendedName>
        <fullName evidence="1">PIN domain-containing protein</fullName>
    </recommendedName>
</protein>
<dbReference type="Proteomes" id="UP000179227">
    <property type="component" value="Unassembled WGS sequence"/>
</dbReference>
<name>A0A1F5I1H3_9BACT</name>
<reference evidence="2 3" key="1">
    <citation type="journal article" date="2016" name="Nat. Commun.">
        <title>Thousands of microbial genomes shed light on interconnected biogeochemical processes in an aquifer system.</title>
        <authorList>
            <person name="Anantharaman K."/>
            <person name="Brown C.T."/>
            <person name="Hug L.A."/>
            <person name="Sharon I."/>
            <person name="Castelle C.J."/>
            <person name="Probst A.J."/>
            <person name="Thomas B.C."/>
            <person name="Singh A."/>
            <person name="Wilkins M.J."/>
            <person name="Karaoz U."/>
            <person name="Brodie E.L."/>
            <person name="Williams K.H."/>
            <person name="Hubbard S.S."/>
            <person name="Banfield J.F."/>
        </authorList>
    </citation>
    <scope>NUCLEOTIDE SEQUENCE [LARGE SCALE GENOMIC DNA]</scope>
</reference>
<dbReference type="InterPro" id="IPR029060">
    <property type="entry name" value="PIN-like_dom_sf"/>
</dbReference>
<accession>A0A1F5I1H3</accession>
<dbReference type="Pfam" id="PF01850">
    <property type="entry name" value="PIN"/>
    <property type="match status" value="1"/>
</dbReference>
<dbReference type="InterPro" id="IPR002716">
    <property type="entry name" value="PIN_dom"/>
</dbReference>
<evidence type="ECO:0000313" key="2">
    <source>
        <dbReference type="EMBL" id="OGE10258.1"/>
    </source>
</evidence>
<gene>
    <name evidence="2" type="ORF">A3A60_01920</name>
</gene>
<dbReference type="Gene3D" id="3.40.50.1010">
    <property type="entry name" value="5'-nuclease"/>
    <property type="match status" value="1"/>
</dbReference>
<comment type="caution">
    <text evidence="2">The sequence shown here is derived from an EMBL/GenBank/DDBJ whole genome shotgun (WGS) entry which is preliminary data.</text>
</comment>
<dbReference type="AlphaFoldDB" id="A0A1F5I1H3"/>
<dbReference type="EMBL" id="MFBS01000012">
    <property type="protein sequence ID" value="OGE10258.1"/>
    <property type="molecule type" value="Genomic_DNA"/>
</dbReference>
<organism evidence="2 3">
    <name type="scientific">Candidatus Curtissbacteria bacterium RIFCSPLOWO2_01_FULL_42_26</name>
    <dbReference type="NCBI Taxonomy" id="1797729"/>
    <lineage>
        <taxon>Bacteria</taxon>
        <taxon>Candidatus Curtissiibacteriota</taxon>
    </lineage>
</organism>
<evidence type="ECO:0000313" key="3">
    <source>
        <dbReference type="Proteomes" id="UP000179227"/>
    </source>
</evidence>
<proteinExistence type="predicted"/>
<sequence length="153" mass="17472">MLVDSNILIYAINADSTKHEQAKHFLKDNLQDLQIAHQNILETLRVITHSTFSHPLNLKEGLEAILSLVQSFQIIVPNNKTHYVCFELIQKHNLTGNRIFDAYLTATALTNNTHEIATDNERDFLKIKEIKVINPFQEGEPKALRVVEGKKES</sequence>
<feature type="domain" description="PIN" evidence="1">
    <location>
        <begin position="1"/>
        <end position="128"/>
    </location>
</feature>